<proteinExistence type="predicted"/>
<dbReference type="AlphaFoldDB" id="A3V8R6"/>
<evidence type="ECO:0000256" key="1">
    <source>
        <dbReference type="SAM" id="MobiDB-lite"/>
    </source>
</evidence>
<dbReference type="HOGENOM" id="CLU_323597_0_0_5"/>
<dbReference type="OrthoDB" id="123525at2"/>
<evidence type="ECO:0000313" key="2">
    <source>
        <dbReference type="EMBL" id="EAQ05497.1"/>
    </source>
</evidence>
<reference evidence="2 3" key="1">
    <citation type="submission" date="2006-01" db="EMBL/GenBank/DDBJ databases">
        <authorList>
            <person name="Hagstrom A."/>
            <person name="Ferriera S."/>
            <person name="Johnson J."/>
            <person name="Kravitz S."/>
            <person name="Halpern A."/>
            <person name="Remington K."/>
            <person name="Beeson K."/>
            <person name="Tran B."/>
            <person name="Rogers Y.-H."/>
            <person name="Friedman R."/>
            <person name="Venter J.C."/>
        </authorList>
    </citation>
    <scope>NUCLEOTIDE SEQUENCE [LARGE SCALE GENOMIC DNA]</scope>
    <source>
        <strain evidence="2 3">SKA53</strain>
    </source>
</reference>
<feature type="compositionally biased region" description="Basic and acidic residues" evidence="1">
    <location>
        <begin position="920"/>
        <end position="929"/>
    </location>
</feature>
<keyword evidence="3" id="KW-1185">Reference proteome</keyword>
<name>A3V8R6_9RHOB</name>
<comment type="caution">
    <text evidence="2">The sequence shown here is derived from an EMBL/GenBank/DDBJ whole genome shotgun (WGS) entry which is preliminary data.</text>
</comment>
<feature type="compositionally biased region" description="Low complexity" evidence="1">
    <location>
        <begin position="931"/>
        <end position="946"/>
    </location>
</feature>
<gene>
    <name evidence="2" type="ORF">SKA53_03774</name>
</gene>
<accession>A3V8R6</accession>
<dbReference type="STRING" id="314232.SKA53_03774"/>
<dbReference type="eggNOG" id="COG1119">
    <property type="taxonomic scope" value="Bacteria"/>
</dbReference>
<organism evidence="2 3">
    <name type="scientific">Yoonia vestfoldensis SKA53</name>
    <dbReference type="NCBI Taxonomy" id="314232"/>
    <lineage>
        <taxon>Bacteria</taxon>
        <taxon>Pseudomonadati</taxon>
        <taxon>Pseudomonadota</taxon>
        <taxon>Alphaproteobacteria</taxon>
        <taxon>Rhodobacterales</taxon>
        <taxon>Paracoccaceae</taxon>
        <taxon>Yoonia</taxon>
    </lineage>
</organism>
<protein>
    <submittedName>
        <fullName evidence="2">Uncharacterized protein</fullName>
    </submittedName>
</protein>
<feature type="region of interest" description="Disordered" evidence="1">
    <location>
        <begin position="920"/>
        <end position="947"/>
    </location>
</feature>
<dbReference type="EMBL" id="AAMS01000009">
    <property type="protein sequence ID" value="EAQ05497.1"/>
    <property type="molecule type" value="Genomic_DNA"/>
</dbReference>
<evidence type="ECO:0000313" key="3">
    <source>
        <dbReference type="Proteomes" id="UP000004507"/>
    </source>
</evidence>
<dbReference type="RefSeq" id="WP_007204711.1">
    <property type="nucleotide sequence ID" value="NZ_CH672414.1"/>
</dbReference>
<dbReference type="Proteomes" id="UP000004507">
    <property type="component" value="Unassembled WGS sequence"/>
</dbReference>
<sequence length="956" mass="103835">MNTATLSIITAIKPTRLSKGFSLSAGGDLLKQAGGNLSQGMVETRELSTLADLGAILQSLTPAQALVYGVPNNAATKVMTRKAFADSGKPQGTTTRTNDAFVWPQGAGVMMLDYDPAANGDPLDRDSLVHAIGKAAPGLVDAGLLWWPSASSCIWQGEKELRGVKGQRLYMLVQDAADIPRAGQVLVDRLWLAGYGHIEISRSGAMLERTLVDASVWQQSRLDFAGGAACGAGLDQRRGDPFLINAEALPTDTRDAFYDLTAQERDQLNAIKSEAKSAAKPDAEEVKEVWVAERVKEITALTDQSDKEAIERAEKNARRALETSNLAGDFVVQVERDGRLISVTVGDLLNNRNKYHGCITLDPIEPDYDGGRTVGRLYLMQACPSLHSFAHGGKTYRLQRAPARVELVKGHTSEAATATIELMRRDPVTYDFGGQLALAEDGRLHALCEAGLAHHLGNTTQFWKYVQQGDIVVPVDIDPPPGLLKQVIAQGERRKLKPIEGVITAPTIRRDGSALTSPGYDAETRLLFDPLGDDVPDVPINPTLDDASRAVKTLLYPFATFPFVDASARGALLAAILTAVTRPVLPTAPAIAFDAPIQGSGKTLLANCVGALIEGRAPDVWPHTQGRDDEETRKRLFTALRTGGKALIWDNVIGIFDSASMAAFITADAMIDRVLGKSEAIRIPNRALLILTGNNLSLAGDLPRRVIICRIDPETDQPFARQFDMDPLQWVLDHRVEMVAPACVLIRARFTHAQKRAPGRLASFEAWDDLVRQTVCWADSVLRPHEFGDPMDLVREAQAADPEADALFALLDALRDQFDTAEFTAKEVQSVAKGIMIDTPIETALLDLAGDRALKSVRSLGRILKFREGRIVHGLRLTGRADASSGSRVYRVQAGEASTEQQNGFNGYNGFLPSHTEKAETPSVYREEETNPLNPLNPSNPLASPLDDIFDPDSWL</sequence>